<feature type="transmembrane region" description="Helical" evidence="1">
    <location>
        <begin position="21"/>
        <end position="45"/>
    </location>
</feature>
<comment type="caution">
    <text evidence="3">The sequence shown here is derived from an EMBL/GenBank/DDBJ whole genome shotgun (WGS) entry which is preliminary data.</text>
</comment>
<keyword evidence="1" id="KW-0472">Membrane</keyword>
<dbReference type="InterPro" id="IPR017946">
    <property type="entry name" value="PLC-like_Pdiesterase_TIM-brl"/>
</dbReference>
<reference evidence="3" key="2">
    <citation type="journal article" date="2021" name="PeerJ">
        <title>Extensive microbial diversity within the chicken gut microbiome revealed by metagenomics and culture.</title>
        <authorList>
            <person name="Gilroy R."/>
            <person name="Ravi A."/>
            <person name="Getino M."/>
            <person name="Pursley I."/>
            <person name="Horton D.L."/>
            <person name="Alikhan N.F."/>
            <person name="Baker D."/>
            <person name="Gharbi K."/>
            <person name="Hall N."/>
            <person name="Watson M."/>
            <person name="Adriaenssens E.M."/>
            <person name="Foster-Nyarko E."/>
            <person name="Jarju S."/>
            <person name="Secka A."/>
            <person name="Antonio M."/>
            <person name="Oren A."/>
            <person name="Chaudhuri R.R."/>
            <person name="La Ragione R."/>
            <person name="Hildebrand F."/>
            <person name="Pallen M.J."/>
        </authorList>
    </citation>
    <scope>NUCLEOTIDE SEQUENCE</scope>
    <source>
        <strain evidence="3">CHK199-13235</strain>
    </source>
</reference>
<dbReference type="EMBL" id="DVJP01000073">
    <property type="protein sequence ID" value="HIS77317.1"/>
    <property type="molecule type" value="Genomic_DNA"/>
</dbReference>
<dbReference type="Proteomes" id="UP000824002">
    <property type="component" value="Unassembled WGS sequence"/>
</dbReference>
<dbReference type="InterPro" id="IPR018476">
    <property type="entry name" value="GlyceroP-diester-Pdiesterase_M"/>
</dbReference>
<dbReference type="PROSITE" id="PS51704">
    <property type="entry name" value="GP_PDE"/>
    <property type="match status" value="1"/>
</dbReference>
<organism evidence="3 4">
    <name type="scientific">Candidatus Merdivicinus excrementipullorum</name>
    <dbReference type="NCBI Taxonomy" id="2840867"/>
    <lineage>
        <taxon>Bacteria</taxon>
        <taxon>Bacillati</taxon>
        <taxon>Bacillota</taxon>
        <taxon>Clostridia</taxon>
        <taxon>Eubacteriales</taxon>
        <taxon>Oscillospiraceae</taxon>
        <taxon>Oscillospiraceae incertae sedis</taxon>
        <taxon>Candidatus Merdivicinus</taxon>
    </lineage>
</organism>
<evidence type="ECO:0000313" key="4">
    <source>
        <dbReference type="Proteomes" id="UP000824002"/>
    </source>
</evidence>
<feature type="transmembrane region" description="Helical" evidence="1">
    <location>
        <begin position="264"/>
        <end position="290"/>
    </location>
</feature>
<proteinExistence type="predicted"/>
<dbReference type="GO" id="GO:0008081">
    <property type="term" value="F:phosphoric diester hydrolase activity"/>
    <property type="evidence" value="ECO:0007669"/>
    <property type="project" value="InterPro"/>
</dbReference>
<feature type="transmembrane region" description="Helical" evidence="1">
    <location>
        <begin position="320"/>
        <end position="338"/>
    </location>
</feature>
<sequence length="623" mass="69554">MRSFFRENFNMLKNGRGFFRFELLYKLAGIAVMAPTLLVLLNGSLRLSGLAYLTNDNIFRYLRHPAGILFVLCAVAAVSFNLLVELSALAFYFYAKQQGRLLTARQIFVAGMKVSMGLFHPKNMPMAFFLVLVVPLTSLPLILMYLFTIRVPEFITRYIRGNTPLMAAAVALLAILLVLSLWLLFCVQYFTLEGKSFGEACRASIRLNRGRAMRTAVWLFCWQAMVLGGLLLAYLLFLGAALLISKIFIPGTGAMEVFLSVFQWLNLLALLVGFCVGVPAVATAAGGLYFQLKKEKKEKLAPLKKLDLPRGRAMDARLKWGTMSVLAALAVMNAGYIWPSMDRGTLGVIEGMQKPRITAHRGNSEDAPENTMAAFQSALDAGADMVELDVQQLGDGSLIIMHDSNFQRTTGIDLNVWEADAGMAAEMDAGSWFSEEFAGEPVPTLEEAIVFAKRNGLRLNIELKSSGHESSLAESVVNMIEKYRFEDQCVLTSLQYSLLEQVKELNPDLMTGYILSVAYGPFYSMEAADMFSIRSDFVTPSMVRAIHDNGKRIMVWTVNDEDRMEQMREWRVDNIITNNTLLARSIVDEPNTNSALLLAFEEFFTGDSFSTSAKRFWKAAFRP</sequence>
<evidence type="ECO:0000259" key="2">
    <source>
        <dbReference type="PROSITE" id="PS51704"/>
    </source>
</evidence>
<dbReference type="GO" id="GO:0006629">
    <property type="term" value="P:lipid metabolic process"/>
    <property type="evidence" value="ECO:0007669"/>
    <property type="project" value="InterPro"/>
</dbReference>
<feature type="transmembrane region" description="Helical" evidence="1">
    <location>
        <begin position="216"/>
        <end position="244"/>
    </location>
</feature>
<feature type="domain" description="GP-PDE" evidence="2">
    <location>
        <begin position="355"/>
        <end position="587"/>
    </location>
</feature>
<dbReference type="AlphaFoldDB" id="A0A9D1K110"/>
<name>A0A9D1K110_9FIRM</name>
<accession>A0A9D1K110</accession>
<keyword evidence="1" id="KW-0812">Transmembrane</keyword>
<feature type="transmembrane region" description="Helical" evidence="1">
    <location>
        <begin position="126"/>
        <end position="147"/>
    </location>
</feature>
<dbReference type="InterPro" id="IPR030395">
    <property type="entry name" value="GP_PDE_dom"/>
</dbReference>
<evidence type="ECO:0000313" key="3">
    <source>
        <dbReference type="EMBL" id="HIS77317.1"/>
    </source>
</evidence>
<dbReference type="PANTHER" id="PTHR46211:SF8">
    <property type="entry name" value="PHOSPHODIESTERASE"/>
    <property type="match status" value="1"/>
</dbReference>
<protein>
    <submittedName>
        <fullName evidence="3">Glycerophosphoryl diester phosphodiesterase membrane domain-containing protein</fullName>
    </submittedName>
</protein>
<reference evidence="3" key="1">
    <citation type="submission" date="2020-10" db="EMBL/GenBank/DDBJ databases">
        <authorList>
            <person name="Gilroy R."/>
        </authorList>
    </citation>
    <scope>NUCLEOTIDE SEQUENCE</scope>
    <source>
        <strain evidence="3">CHK199-13235</strain>
    </source>
</reference>
<feature type="transmembrane region" description="Helical" evidence="1">
    <location>
        <begin position="65"/>
        <end position="95"/>
    </location>
</feature>
<gene>
    <name evidence="3" type="ORF">IAB51_11025</name>
</gene>
<keyword evidence="1" id="KW-1133">Transmembrane helix</keyword>
<dbReference type="PANTHER" id="PTHR46211">
    <property type="entry name" value="GLYCEROPHOSPHORYL DIESTER PHOSPHODIESTERASE"/>
    <property type="match status" value="1"/>
</dbReference>
<dbReference type="SUPFAM" id="SSF51695">
    <property type="entry name" value="PLC-like phosphodiesterases"/>
    <property type="match status" value="1"/>
</dbReference>
<dbReference type="Gene3D" id="3.20.20.190">
    <property type="entry name" value="Phosphatidylinositol (PI) phosphodiesterase"/>
    <property type="match status" value="1"/>
</dbReference>
<dbReference type="Pfam" id="PF10110">
    <property type="entry name" value="GPDPase_memb"/>
    <property type="match status" value="1"/>
</dbReference>
<evidence type="ECO:0000256" key="1">
    <source>
        <dbReference type="SAM" id="Phobius"/>
    </source>
</evidence>
<feature type="transmembrane region" description="Helical" evidence="1">
    <location>
        <begin position="167"/>
        <end position="187"/>
    </location>
</feature>
<dbReference type="Pfam" id="PF03009">
    <property type="entry name" value="GDPD"/>
    <property type="match status" value="1"/>
</dbReference>